<feature type="transmembrane region" description="Helical" evidence="1">
    <location>
        <begin position="246"/>
        <end position="264"/>
    </location>
</feature>
<organism evidence="2 3">
    <name type="scientific">Candidatus Thermofonsia Clade 1 bacterium</name>
    <dbReference type="NCBI Taxonomy" id="2364210"/>
    <lineage>
        <taxon>Bacteria</taxon>
        <taxon>Bacillati</taxon>
        <taxon>Chloroflexota</taxon>
        <taxon>Candidatus Thermofontia</taxon>
        <taxon>Candidatus Thermofonsia Clade 1</taxon>
    </lineage>
</organism>
<dbReference type="EMBL" id="PGTK01000007">
    <property type="protein sequence ID" value="PJF30675.1"/>
    <property type="molecule type" value="Genomic_DNA"/>
</dbReference>
<feature type="transmembrane region" description="Helical" evidence="1">
    <location>
        <begin position="207"/>
        <end position="240"/>
    </location>
</feature>
<gene>
    <name evidence="2" type="ORF">CUN51_06735</name>
</gene>
<evidence type="ECO:0000256" key="1">
    <source>
        <dbReference type="SAM" id="Phobius"/>
    </source>
</evidence>
<feature type="transmembrane region" description="Helical" evidence="1">
    <location>
        <begin position="135"/>
        <end position="156"/>
    </location>
</feature>
<accession>A0A2M8NZE3</accession>
<dbReference type="Proteomes" id="UP000228921">
    <property type="component" value="Unassembled WGS sequence"/>
</dbReference>
<dbReference type="AlphaFoldDB" id="A0A2M8NZE3"/>
<proteinExistence type="predicted"/>
<feature type="transmembrane region" description="Helical" evidence="1">
    <location>
        <begin position="30"/>
        <end position="54"/>
    </location>
</feature>
<evidence type="ECO:0000313" key="3">
    <source>
        <dbReference type="Proteomes" id="UP000228921"/>
    </source>
</evidence>
<sequence>MFNAVLQAKLPRLTTPLFTYRVRALDVARIGWQGGLILGLGAILGIGLGVFVAVARSTPSSDAYALSGQIGAWLFYPAVLLLLVSNTIYAATALSTAQKLRARREEIDMLRVTGLEEHEIIAAEFAAWQLRVWRFMAFECAVRLALAAFIIADFLLPNQWRISSSGDTFVVVVFFVFATTYILEPLWRMRALGSTAILWTVRSNNPLLAGMLTFLVGLGSHGIMIGVMFGYVTLYVIAAFSPDNLYSYLTFGTIPLVWLIPRFSHRWLTKLTLKAVANALKRSEPA</sequence>
<feature type="transmembrane region" description="Helical" evidence="1">
    <location>
        <begin position="74"/>
        <end position="94"/>
    </location>
</feature>
<keyword evidence="1" id="KW-0472">Membrane</keyword>
<reference evidence="2 3" key="1">
    <citation type="submission" date="2017-11" db="EMBL/GenBank/DDBJ databases">
        <title>Evolution of Phototrophy in the Chloroflexi Phylum Driven by Horizontal Gene Transfer.</title>
        <authorList>
            <person name="Ward L.M."/>
            <person name="Hemp J."/>
            <person name="Shih P.M."/>
            <person name="Mcglynn S.E."/>
            <person name="Fischer W."/>
        </authorList>
    </citation>
    <scope>NUCLEOTIDE SEQUENCE [LARGE SCALE GENOMIC DNA]</scope>
    <source>
        <strain evidence="2">CP2_2F</strain>
    </source>
</reference>
<comment type="caution">
    <text evidence="2">The sequence shown here is derived from an EMBL/GenBank/DDBJ whole genome shotgun (WGS) entry which is preliminary data.</text>
</comment>
<keyword evidence="1" id="KW-0812">Transmembrane</keyword>
<protein>
    <submittedName>
        <fullName evidence="2">Uncharacterized protein</fullName>
    </submittedName>
</protein>
<evidence type="ECO:0000313" key="2">
    <source>
        <dbReference type="EMBL" id="PJF30675.1"/>
    </source>
</evidence>
<name>A0A2M8NZE3_9CHLR</name>
<keyword evidence="1" id="KW-1133">Transmembrane helix</keyword>
<feature type="transmembrane region" description="Helical" evidence="1">
    <location>
        <begin position="168"/>
        <end position="187"/>
    </location>
</feature>